<dbReference type="Proteomes" id="UP000605024">
    <property type="component" value="Unassembled WGS sequence"/>
</dbReference>
<dbReference type="EMBL" id="JACXSK010000042">
    <property type="protein sequence ID" value="MBD3126284.1"/>
    <property type="molecule type" value="Genomic_DNA"/>
</dbReference>
<evidence type="ECO:0000313" key="3">
    <source>
        <dbReference type="Proteomes" id="UP000605024"/>
    </source>
</evidence>
<dbReference type="AlphaFoldDB" id="A0A8I0GA74"/>
<gene>
    <name evidence="2" type="ORF">ID160_26945</name>
</gene>
<dbReference type="RefSeq" id="WP_191027968.1">
    <property type="nucleotide sequence ID" value="NZ_JACXSK010000042.1"/>
</dbReference>
<organism evidence="2 3">
    <name type="scientific">Citrobacter braakii</name>
    <dbReference type="NCBI Taxonomy" id="57706"/>
    <lineage>
        <taxon>Bacteria</taxon>
        <taxon>Pseudomonadati</taxon>
        <taxon>Pseudomonadota</taxon>
        <taxon>Gammaproteobacteria</taxon>
        <taxon>Enterobacterales</taxon>
        <taxon>Enterobacteriaceae</taxon>
        <taxon>Citrobacter</taxon>
        <taxon>Citrobacter freundii complex</taxon>
    </lineage>
</organism>
<accession>A0A8I0GA74</accession>
<evidence type="ECO:0000256" key="1">
    <source>
        <dbReference type="SAM" id="MobiDB-lite"/>
    </source>
</evidence>
<name>A0A8I0GA74_CITBR</name>
<comment type="caution">
    <text evidence="2">The sequence shown here is derived from an EMBL/GenBank/DDBJ whole genome shotgun (WGS) entry which is preliminary data.</text>
</comment>
<protein>
    <submittedName>
        <fullName evidence="2">Uncharacterized protein</fullName>
    </submittedName>
</protein>
<evidence type="ECO:0000313" key="2">
    <source>
        <dbReference type="EMBL" id="MBD3126284.1"/>
    </source>
</evidence>
<feature type="region of interest" description="Disordered" evidence="1">
    <location>
        <begin position="51"/>
        <end position="81"/>
    </location>
</feature>
<sequence>MTIKLTKSRTDDLIDTLNALICEEGMLTKEQRENMVLCVATLGALGERFSTRDTQCSQNKTQKTNKKDKKPREPDLVFPNNGKPWNNEELDLIHSIVDDLPDDDIRFHIEWLSEKQGRTPYAIALRIVAEGRCDAEWAKTFKPMAAEIREQFKSKSNEV</sequence>
<reference evidence="2" key="1">
    <citation type="submission" date="2020-09" db="EMBL/GenBank/DDBJ databases">
        <title>Characterization of IncC plasmids in Enterobacterales of food-producing animals originating from China.</title>
        <authorList>
            <person name="Zhang Y."/>
            <person name="Lei C.-W."/>
        </authorList>
    </citation>
    <scope>NUCLEOTIDE SEQUENCE</scope>
    <source>
        <strain evidence="2">CC1</strain>
    </source>
</reference>
<proteinExistence type="predicted"/>